<dbReference type="Pfam" id="PF00535">
    <property type="entry name" value="Glycos_transf_2"/>
    <property type="match status" value="1"/>
</dbReference>
<sequence>MEQENAPLVSICIPTYNGGAFIEETLQSALNQTYKNIEIVITDDKSSDNTLAICNAFAEKDSRIKVYENTANLGLVGNWCESVEKASSKWVKFLFQDDLLEHDCVEKMINAALSSNVNFVICNREYIFEEGFDPKIKKQYAEKLPKTELIFNDPIVYTPKETAKRISPYIFNNCIGEPPTFLFNKDYYSKEDYPDTYFQLIDYIFILNKILVHNFTFVNEKLVKFRVHNDSESMRNTSKIENDKKAFHKFIYIQFYEKLQICYEILHNPLFKNVKKHTSENHINSIKNWFVMVSYKRYGFKKVFAFYKASKLNDFIIDSYTSNYSYPKYKLLKVRMKNIHKKYNL</sequence>
<dbReference type="SUPFAM" id="SSF53448">
    <property type="entry name" value="Nucleotide-diphospho-sugar transferases"/>
    <property type="match status" value="1"/>
</dbReference>
<organism evidence="2 3">
    <name type="scientific">Corallibacter vietnamensis</name>
    <dbReference type="NCBI Taxonomy" id="904130"/>
    <lineage>
        <taxon>Bacteria</taxon>
        <taxon>Pseudomonadati</taxon>
        <taxon>Bacteroidota</taxon>
        <taxon>Flavobacteriia</taxon>
        <taxon>Flavobacteriales</taxon>
        <taxon>Flavobacteriaceae</taxon>
        <taxon>Corallibacter</taxon>
    </lineage>
</organism>
<dbReference type="InterPro" id="IPR001173">
    <property type="entry name" value="Glyco_trans_2-like"/>
</dbReference>
<dbReference type="Gene3D" id="3.90.550.10">
    <property type="entry name" value="Spore Coat Polysaccharide Biosynthesis Protein SpsA, Chain A"/>
    <property type="match status" value="1"/>
</dbReference>
<keyword evidence="3" id="KW-1185">Reference proteome</keyword>
<dbReference type="EMBL" id="BAABBI010000002">
    <property type="protein sequence ID" value="GAA3786039.1"/>
    <property type="molecule type" value="Genomic_DNA"/>
</dbReference>
<gene>
    <name evidence="2" type="ORF">GCM10022271_18310</name>
</gene>
<dbReference type="PANTHER" id="PTHR22916">
    <property type="entry name" value="GLYCOSYLTRANSFERASE"/>
    <property type="match status" value="1"/>
</dbReference>
<reference evidence="3" key="1">
    <citation type="journal article" date="2019" name="Int. J. Syst. Evol. Microbiol.">
        <title>The Global Catalogue of Microorganisms (GCM) 10K type strain sequencing project: providing services to taxonomists for standard genome sequencing and annotation.</title>
        <authorList>
            <consortium name="The Broad Institute Genomics Platform"/>
            <consortium name="The Broad Institute Genome Sequencing Center for Infectious Disease"/>
            <person name="Wu L."/>
            <person name="Ma J."/>
        </authorList>
    </citation>
    <scope>NUCLEOTIDE SEQUENCE [LARGE SCALE GENOMIC DNA]</scope>
    <source>
        <strain evidence="3">JCM 17525</strain>
    </source>
</reference>
<dbReference type="InterPro" id="IPR029044">
    <property type="entry name" value="Nucleotide-diphossugar_trans"/>
</dbReference>
<evidence type="ECO:0000313" key="3">
    <source>
        <dbReference type="Proteomes" id="UP001501456"/>
    </source>
</evidence>
<protein>
    <recommendedName>
        <fullName evidence="1">Glycosyltransferase 2-like domain-containing protein</fullName>
    </recommendedName>
</protein>
<comment type="caution">
    <text evidence="2">The sequence shown here is derived from an EMBL/GenBank/DDBJ whole genome shotgun (WGS) entry which is preliminary data.</text>
</comment>
<feature type="domain" description="Glycosyltransferase 2-like" evidence="1">
    <location>
        <begin position="10"/>
        <end position="148"/>
    </location>
</feature>
<evidence type="ECO:0000313" key="2">
    <source>
        <dbReference type="EMBL" id="GAA3786039.1"/>
    </source>
</evidence>
<proteinExistence type="predicted"/>
<dbReference type="RefSeq" id="WP_344729698.1">
    <property type="nucleotide sequence ID" value="NZ_BAABBI010000002.1"/>
</dbReference>
<accession>A0ABP7H8R6</accession>
<evidence type="ECO:0000259" key="1">
    <source>
        <dbReference type="Pfam" id="PF00535"/>
    </source>
</evidence>
<dbReference type="PANTHER" id="PTHR22916:SF3">
    <property type="entry name" value="UDP-GLCNAC:BETAGAL BETA-1,3-N-ACETYLGLUCOSAMINYLTRANSFERASE-LIKE PROTEIN 1"/>
    <property type="match status" value="1"/>
</dbReference>
<name>A0ABP7H8R6_9FLAO</name>
<dbReference type="Proteomes" id="UP001501456">
    <property type="component" value="Unassembled WGS sequence"/>
</dbReference>